<dbReference type="EMBL" id="JARKIB010000102">
    <property type="protein sequence ID" value="KAJ7740619.1"/>
    <property type="molecule type" value="Genomic_DNA"/>
</dbReference>
<dbReference type="Proteomes" id="UP001215598">
    <property type="component" value="Unassembled WGS sequence"/>
</dbReference>
<accession>A0AAD7IE05</accession>
<comment type="caution">
    <text evidence="2">The sequence shown here is derived from an EMBL/GenBank/DDBJ whole genome shotgun (WGS) entry which is preliminary data.</text>
</comment>
<feature type="non-terminal residue" evidence="2">
    <location>
        <position position="101"/>
    </location>
</feature>
<name>A0AAD7IE05_9AGAR</name>
<evidence type="ECO:0000313" key="2">
    <source>
        <dbReference type="EMBL" id="KAJ7740619.1"/>
    </source>
</evidence>
<feature type="non-terminal residue" evidence="2">
    <location>
        <position position="1"/>
    </location>
</feature>
<sequence length="101" mass="11224">STNSLFPQSDPERRNVIRTATSMLCKEVVEPPLHMSRSEAGLKDWEEVEVRVRALARLERVWGKSGIGGSSSNITLESPSGINVGGEERERRLFTEALRDG</sequence>
<keyword evidence="3" id="KW-1185">Reference proteome</keyword>
<reference evidence="2" key="1">
    <citation type="submission" date="2023-03" db="EMBL/GenBank/DDBJ databases">
        <title>Massive genome expansion in bonnet fungi (Mycena s.s.) driven by repeated elements and novel gene families across ecological guilds.</title>
        <authorList>
            <consortium name="Lawrence Berkeley National Laboratory"/>
            <person name="Harder C.B."/>
            <person name="Miyauchi S."/>
            <person name="Viragh M."/>
            <person name="Kuo A."/>
            <person name="Thoen E."/>
            <person name="Andreopoulos B."/>
            <person name="Lu D."/>
            <person name="Skrede I."/>
            <person name="Drula E."/>
            <person name="Henrissat B."/>
            <person name="Morin E."/>
            <person name="Kohler A."/>
            <person name="Barry K."/>
            <person name="LaButti K."/>
            <person name="Morin E."/>
            <person name="Salamov A."/>
            <person name="Lipzen A."/>
            <person name="Mereny Z."/>
            <person name="Hegedus B."/>
            <person name="Baldrian P."/>
            <person name="Stursova M."/>
            <person name="Weitz H."/>
            <person name="Taylor A."/>
            <person name="Grigoriev I.V."/>
            <person name="Nagy L.G."/>
            <person name="Martin F."/>
            <person name="Kauserud H."/>
        </authorList>
    </citation>
    <scope>NUCLEOTIDE SEQUENCE</scope>
    <source>
        <strain evidence="2">CBHHK182m</strain>
    </source>
</reference>
<protein>
    <submittedName>
        <fullName evidence="2">Uncharacterized protein</fullName>
    </submittedName>
</protein>
<proteinExistence type="predicted"/>
<evidence type="ECO:0000256" key="1">
    <source>
        <dbReference type="SAM" id="MobiDB-lite"/>
    </source>
</evidence>
<dbReference type="AlphaFoldDB" id="A0AAD7IE05"/>
<organism evidence="2 3">
    <name type="scientific">Mycena metata</name>
    <dbReference type="NCBI Taxonomy" id="1033252"/>
    <lineage>
        <taxon>Eukaryota</taxon>
        <taxon>Fungi</taxon>
        <taxon>Dikarya</taxon>
        <taxon>Basidiomycota</taxon>
        <taxon>Agaricomycotina</taxon>
        <taxon>Agaricomycetes</taxon>
        <taxon>Agaricomycetidae</taxon>
        <taxon>Agaricales</taxon>
        <taxon>Marasmiineae</taxon>
        <taxon>Mycenaceae</taxon>
        <taxon>Mycena</taxon>
    </lineage>
</organism>
<feature type="region of interest" description="Disordered" evidence="1">
    <location>
        <begin position="69"/>
        <end position="89"/>
    </location>
</feature>
<evidence type="ECO:0000313" key="3">
    <source>
        <dbReference type="Proteomes" id="UP001215598"/>
    </source>
</evidence>
<gene>
    <name evidence="2" type="ORF">B0H16DRAFT_1273863</name>
</gene>